<dbReference type="EMBL" id="CASHTH010001968">
    <property type="protein sequence ID" value="CAI8022610.1"/>
    <property type="molecule type" value="Genomic_DNA"/>
</dbReference>
<dbReference type="Proteomes" id="UP001174909">
    <property type="component" value="Unassembled WGS sequence"/>
</dbReference>
<name>A0AA35S375_GEOBA</name>
<comment type="caution">
    <text evidence="1">The sequence shown here is derived from an EMBL/GenBank/DDBJ whole genome shotgun (WGS) entry which is preliminary data.</text>
</comment>
<evidence type="ECO:0000313" key="2">
    <source>
        <dbReference type="Proteomes" id="UP001174909"/>
    </source>
</evidence>
<gene>
    <name evidence="1" type="ORF">GBAR_LOCUS13261</name>
</gene>
<organism evidence="1 2">
    <name type="scientific">Geodia barretti</name>
    <name type="common">Barrett's horny sponge</name>
    <dbReference type="NCBI Taxonomy" id="519541"/>
    <lineage>
        <taxon>Eukaryota</taxon>
        <taxon>Metazoa</taxon>
        <taxon>Porifera</taxon>
        <taxon>Demospongiae</taxon>
        <taxon>Heteroscleromorpha</taxon>
        <taxon>Tetractinellida</taxon>
        <taxon>Astrophorina</taxon>
        <taxon>Geodiidae</taxon>
        <taxon>Geodia</taxon>
    </lineage>
</organism>
<sequence length="264" mass="30186">MQLARRLAVEGPQLLARSLSSSHSLEDGSFNYVLPWSQHTKPFSERESFLNRTVGLFFLRRIAGSHGYSFSVSEFMEGVREAVFSLAAVVSSPDKQNSLQTILHPRLFERVRYSLDQFPEGARMHLDVESIRQLQLSSVNSVLGATEPGDEHIFDWLGQRVIASRSELRAMDEIDAKFTFQSGRELAVEAASTHMEFQLGVSFKTKEKFGVLDRSGELVEGSNQFRDCYHMWRFCSTVEWSGDIDYPFSWTILDINNYLSQHDR</sequence>
<keyword evidence="2" id="KW-1185">Reference proteome</keyword>
<proteinExistence type="predicted"/>
<dbReference type="AlphaFoldDB" id="A0AA35S375"/>
<accession>A0AA35S375</accession>
<reference evidence="1" key="1">
    <citation type="submission" date="2023-03" db="EMBL/GenBank/DDBJ databases">
        <authorList>
            <person name="Steffen K."/>
            <person name="Cardenas P."/>
        </authorList>
    </citation>
    <scope>NUCLEOTIDE SEQUENCE</scope>
</reference>
<protein>
    <submittedName>
        <fullName evidence="1">Uncharacterized protein</fullName>
    </submittedName>
</protein>
<evidence type="ECO:0000313" key="1">
    <source>
        <dbReference type="EMBL" id="CAI8022610.1"/>
    </source>
</evidence>
<dbReference type="Gene3D" id="3.10.450.240">
    <property type="match status" value="1"/>
</dbReference>